<dbReference type="InterPro" id="IPR052727">
    <property type="entry name" value="Rab4/Rab5_effector"/>
</dbReference>
<dbReference type="SUPFAM" id="SSF55961">
    <property type="entry name" value="Bet v1-like"/>
    <property type="match status" value="1"/>
</dbReference>
<gene>
    <name evidence="3" type="primary">Aste57867_25344</name>
    <name evidence="2" type="ORF">As57867_025266</name>
    <name evidence="3" type="ORF">ASTE57867_25344</name>
</gene>
<evidence type="ECO:0000256" key="1">
    <source>
        <dbReference type="SAM" id="MobiDB-lite"/>
    </source>
</evidence>
<dbReference type="Gene3D" id="3.30.530.20">
    <property type="match status" value="1"/>
</dbReference>
<dbReference type="InterPro" id="IPR011011">
    <property type="entry name" value="Znf_FYVE_PHD"/>
</dbReference>
<dbReference type="PANTHER" id="PTHR13510">
    <property type="entry name" value="FYVE-FINGER-CONTAINING RAB5 EFFECTOR PROTEIN RABENOSYN-5-RELATED"/>
    <property type="match status" value="1"/>
</dbReference>
<keyword evidence="4" id="KW-1185">Reference proteome</keyword>
<dbReference type="EMBL" id="VJMH01007521">
    <property type="protein sequence ID" value="KAF0682546.1"/>
    <property type="molecule type" value="Genomic_DNA"/>
</dbReference>
<name>A0A485LT09_9STRA</name>
<proteinExistence type="predicted"/>
<evidence type="ECO:0000313" key="3">
    <source>
        <dbReference type="EMBL" id="VFU01969.1"/>
    </source>
</evidence>
<protein>
    <submittedName>
        <fullName evidence="3">Aste57867_25344 protein</fullName>
    </submittedName>
</protein>
<organism evidence="3 4">
    <name type="scientific">Aphanomyces stellatus</name>
    <dbReference type="NCBI Taxonomy" id="120398"/>
    <lineage>
        <taxon>Eukaryota</taxon>
        <taxon>Sar</taxon>
        <taxon>Stramenopiles</taxon>
        <taxon>Oomycota</taxon>
        <taxon>Saprolegniomycetes</taxon>
        <taxon>Saprolegniales</taxon>
        <taxon>Verrucalvaceae</taxon>
        <taxon>Aphanomyces</taxon>
    </lineage>
</organism>
<dbReference type="InterPro" id="IPR023393">
    <property type="entry name" value="START-like_dom_sf"/>
</dbReference>
<dbReference type="PANTHER" id="PTHR13510:SF44">
    <property type="entry name" value="RABENOSYN-5"/>
    <property type="match status" value="1"/>
</dbReference>
<dbReference type="CDD" id="cd00065">
    <property type="entry name" value="FYVE_like_SF"/>
    <property type="match status" value="1"/>
</dbReference>
<evidence type="ECO:0000313" key="2">
    <source>
        <dbReference type="EMBL" id="KAF0682546.1"/>
    </source>
</evidence>
<accession>A0A485LT09</accession>
<evidence type="ECO:0000313" key="4">
    <source>
        <dbReference type="Proteomes" id="UP000332933"/>
    </source>
</evidence>
<dbReference type="Proteomes" id="UP000332933">
    <property type="component" value="Unassembled WGS sequence"/>
</dbReference>
<dbReference type="AlphaFoldDB" id="A0A485LT09"/>
<reference evidence="3 4" key="1">
    <citation type="submission" date="2019-03" db="EMBL/GenBank/DDBJ databases">
        <authorList>
            <person name="Gaulin E."/>
            <person name="Dumas B."/>
        </authorList>
    </citation>
    <scope>NUCLEOTIDE SEQUENCE [LARGE SCALE GENOMIC DNA]</scope>
    <source>
        <strain evidence="3">CBS 568.67</strain>
    </source>
</reference>
<sequence>MPAITGFMEHEYKTLVNEIVRDAIDHREDWIDDARQDGSAWKLTVNKRNMQVFRKKHAESVSPSTSSSSSLYTFLTVGYLSTTIDDLHAALHAPTSHDDQILHSLVLENEFLTSHVLQTLRDPRPSLDPQLPDYFGIKYIKLRMPGSRLGVHPRDSVYLEYLTLREDKVLVRVVYSIDDYLSPPSATGGVYRATLRDVWLFVPAPNGKIQVVAKTFHDMKGSSPKYFSDQSALSFWRVYDKLTSLSYVRRLLSVKEAGGVGRGSMSSLARSMPITRSSIHRATVQSTSRSHCECCRRKFTLFHSKRYTCHNCSMTMCSNCHLRVQYSVQTDEDDAISIEKLHATPMTTHYDDFCLACIHRSKETFKDFDKVDTPAQDVEAWEAAQAEAHKAHAAKLKQAATNAKPVKTTYTDDRGSEFELRLSKEDQTPVMEGHMDGGSGHHATPERISELHEACPGDEHVFEEMRKSIAIQESILSAMRASWHGHTEQEKYVQTRQSAQFKPRRSEYNFDRDSDRFEEVVE</sequence>
<dbReference type="InterPro" id="IPR013083">
    <property type="entry name" value="Znf_RING/FYVE/PHD"/>
</dbReference>
<dbReference type="SUPFAM" id="SSF57903">
    <property type="entry name" value="FYVE/PHD zinc finger"/>
    <property type="match status" value="1"/>
</dbReference>
<dbReference type="EMBL" id="CAADRA010007547">
    <property type="protein sequence ID" value="VFU01969.1"/>
    <property type="molecule type" value="Genomic_DNA"/>
</dbReference>
<reference evidence="2" key="2">
    <citation type="submission" date="2019-06" db="EMBL/GenBank/DDBJ databases">
        <title>Genomics analysis of Aphanomyces spp. identifies a new class of oomycete effector associated with host adaptation.</title>
        <authorList>
            <person name="Gaulin E."/>
        </authorList>
    </citation>
    <scope>NUCLEOTIDE SEQUENCE</scope>
    <source>
        <strain evidence="2">CBS 578.67</strain>
    </source>
</reference>
<feature type="region of interest" description="Disordered" evidence="1">
    <location>
        <begin position="485"/>
        <end position="507"/>
    </location>
</feature>
<dbReference type="OrthoDB" id="61303at2759"/>
<dbReference type="Gene3D" id="3.30.40.10">
    <property type="entry name" value="Zinc/RING finger domain, C3HC4 (zinc finger)"/>
    <property type="match status" value="1"/>
</dbReference>